<organism evidence="10 11">
    <name type="scientific">Eisenbergiella tayi</name>
    <dbReference type="NCBI Taxonomy" id="1432052"/>
    <lineage>
        <taxon>Bacteria</taxon>
        <taxon>Bacillati</taxon>
        <taxon>Bacillota</taxon>
        <taxon>Clostridia</taxon>
        <taxon>Lachnospirales</taxon>
        <taxon>Lachnospiraceae</taxon>
        <taxon>Eisenbergiella</taxon>
    </lineage>
</organism>
<evidence type="ECO:0000256" key="1">
    <source>
        <dbReference type="ARBA" id="ARBA00004651"/>
    </source>
</evidence>
<proteinExistence type="predicted"/>
<evidence type="ECO:0000256" key="5">
    <source>
        <dbReference type="ARBA" id="ARBA00022989"/>
    </source>
</evidence>
<feature type="transmembrane region" description="Helical" evidence="7">
    <location>
        <begin position="66"/>
        <end position="87"/>
    </location>
</feature>
<keyword evidence="4 10" id="KW-0067">ATP-binding</keyword>
<evidence type="ECO:0000259" key="9">
    <source>
        <dbReference type="PROSITE" id="PS50929"/>
    </source>
</evidence>
<dbReference type="Gene3D" id="1.20.1560.10">
    <property type="entry name" value="ABC transporter type 1, transmembrane domain"/>
    <property type="match status" value="1"/>
</dbReference>
<dbReference type="PROSITE" id="PS00211">
    <property type="entry name" value="ABC_TRANSPORTER_1"/>
    <property type="match status" value="1"/>
</dbReference>
<dbReference type="GO" id="GO:0005524">
    <property type="term" value="F:ATP binding"/>
    <property type="evidence" value="ECO:0007669"/>
    <property type="project" value="UniProtKB-KW"/>
</dbReference>
<protein>
    <submittedName>
        <fullName evidence="10">Lipid A export ATP-binding/permease protein MsbA</fullName>
        <ecNumber evidence="10">3.6.3.-</ecNumber>
    </submittedName>
</protein>
<dbReference type="EMBL" id="MCGH01000002">
    <property type="protein sequence ID" value="ODM05240.1"/>
    <property type="molecule type" value="Genomic_DNA"/>
</dbReference>
<dbReference type="InterPro" id="IPR003593">
    <property type="entry name" value="AAA+_ATPase"/>
</dbReference>
<evidence type="ECO:0000259" key="8">
    <source>
        <dbReference type="PROSITE" id="PS50893"/>
    </source>
</evidence>
<dbReference type="AlphaFoldDB" id="A0A1E3A8Z5"/>
<dbReference type="SUPFAM" id="SSF52540">
    <property type="entry name" value="P-loop containing nucleoside triphosphate hydrolases"/>
    <property type="match status" value="1"/>
</dbReference>
<dbReference type="InterPro" id="IPR036640">
    <property type="entry name" value="ABC1_TM_sf"/>
</dbReference>
<feature type="transmembrane region" description="Helical" evidence="7">
    <location>
        <begin position="176"/>
        <end position="195"/>
    </location>
</feature>
<dbReference type="PANTHER" id="PTHR43394:SF1">
    <property type="entry name" value="ATP-BINDING CASSETTE SUB-FAMILY B MEMBER 10, MITOCHONDRIAL"/>
    <property type="match status" value="1"/>
</dbReference>
<evidence type="ECO:0000256" key="4">
    <source>
        <dbReference type="ARBA" id="ARBA00022840"/>
    </source>
</evidence>
<dbReference type="EC" id="3.6.3.-" evidence="10"/>
<dbReference type="InterPro" id="IPR039421">
    <property type="entry name" value="Type_1_exporter"/>
</dbReference>
<name>A0A1E3A8Z5_9FIRM</name>
<keyword evidence="2 7" id="KW-0812">Transmembrane</keyword>
<dbReference type="Pfam" id="PF00005">
    <property type="entry name" value="ABC_tran"/>
    <property type="match status" value="1"/>
</dbReference>
<reference evidence="10 11" key="1">
    <citation type="submission" date="2016-07" db="EMBL/GenBank/DDBJ databases">
        <title>Characterization of isolates of Eisenbergiella tayi derived from blood cultures, using whole genome sequencing.</title>
        <authorList>
            <person name="Burdz T."/>
            <person name="Wiebe D."/>
            <person name="Huynh C."/>
            <person name="Bernard K."/>
        </authorList>
    </citation>
    <scope>NUCLEOTIDE SEQUENCE [LARGE SCALE GENOMIC DNA]</scope>
    <source>
        <strain evidence="10 11">NML 110608</strain>
    </source>
</reference>
<evidence type="ECO:0000256" key="6">
    <source>
        <dbReference type="ARBA" id="ARBA00023136"/>
    </source>
</evidence>
<dbReference type="InterPro" id="IPR027417">
    <property type="entry name" value="P-loop_NTPase"/>
</dbReference>
<dbReference type="PROSITE" id="PS50929">
    <property type="entry name" value="ABC_TM1F"/>
    <property type="match status" value="1"/>
</dbReference>
<dbReference type="PROSITE" id="PS50893">
    <property type="entry name" value="ABC_TRANSPORTER_2"/>
    <property type="match status" value="1"/>
</dbReference>
<dbReference type="InterPro" id="IPR011527">
    <property type="entry name" value="ABC1_TM_dom"/>
</dbReference>
<feature type="transmembrane region" description="Helical" evidence="7">
    <location>
        <begin position="34"/>
        <end position="54"/>
    </location>
</feature>
<dbReference type="InterPro" id="IPR017871">
    <property type="entry name" value="ABC_transporter-like_CS"/>
</dbReference>
<feature type="transmembrane region" description="Helical" evidence="7">
    <location>
        <begin position="258"/>
        <end position="282"/>
    </location>
</feature>
<comment type="caution">
    <text evidence="10">The sequence shown here is derived from an EMBL/GenBank/DDBJ whole genome shotgun (WGS) entry which is preliminary data.</text>
</comment>
<comment type="subcellular location">
    <subcellularLocation>
        <location evidence="1">Cell membrane</location>
        <topology evidence="1">Multi-pass membrane protein</topology>
    </subcellularLocation>
</comment>
<dbReference type="Proteomes" id="UP000094067">
    <property type="component" value="Unassembled WGS sequence"/>
</dbReference>
<accession>A0A1E3A8Z5</accession>
<evidence type="ECO:0000313" key="11">
    <source>
        <dbReference type="Proteomes" id="UP000094067"/>
    </source>
</evidence>
<dbReference type="GO" id="GO:0005886">
    <property type="term" value="C:plasma membrane"/>
    <property type="evidence" value="ECO:0007669"/>
    <property type="project" value="UniProtKB-SubCell"/>
</dbReference>
<feature type="transmembrane region" description="Helical" evidence="7">
    <location>
        <begin position="148"/>
        <end position="170"/>
    </location>
</feature>
<dbReference type="GO" id="GO:0016887">
    <property type="term" value="F:ATP hydrolysis activity"/>
    <property type="evidence" value="ECO:0007669"/>
    <property type="project" value="InterPro"/>
</dbReference>
<evidence type="ECO:0000313" key="10">
    <source>
        <dbReference type="EMBL" id="ODM05240.1"/>
    </source>
</evidence>
<dbReference type="PANTHER" id="PTHR43394">
    <property type="entry name" value="ATP-DEPENDENT PERMEASE MDL1, MITOCHONDRIAL"/>
    <property type="match status" value="1"/>
</dbReference>
<keyword evidence="5 7" id="KW-1133">Transmembrane helix</keyword>
<dbReference type="InterPro" id="IPR003439">
    <property type="entry name" value="ABC_transporter-like_ATP-bd"/>
</dbReference>
<keyword evidence="6 7" id="KW-0472">Membrane</keyword>
<feature type="domain" description="ABC transmembrane type-1" evidence="9">
    <location>
        <begin position="147"/>
        <end position="322"/>
    </location>
</feature>
<dbReference type="GO" id="GO:0015421">
    <property type="term" value="F:ABC-type oligopeptide transporter activity"/>
    <property type="evidence" value="ECO:0007669"/>
    <property type="project" value="TreeGrafter"/>
</dbReference>
<keyword evidence="10" id="KW-0378">Hydrolase</keyword>
<dbReference type="SUPFAM" id="SSF90123">
    <property type="entry name" value="ABC transporter transmembrane region"/>
    <property type="match status" value="1"/>
</dbReference>
<dbReference type="SMART" id="SM00382">
    <property type="entry name" value="AAA"/>
    <property type="match status" value="1"/>
</dbReference>
<dbReference type="PATRIC" id="fig|1432052.4.peg.1264"/>
<evidence type="ECO:0000256" key="7">
    <source>
        <dbReference type="SAM" id="Phobius"/>
    </source>
</evidence>
<evidence type="ECO:0000256" key="2">
    <source>
        <dbReference type="ARBA" id="ARBA00022692"/>
    </source>
</evidence>
<sequence length="615" mass="70006">MENGKVKKKPKYSVLQNLAYVLPRWWKWDKKGMLTGLCRIPLVVVIPLMGILLPKAVLDCVTEGGSLFRLAAVLSVFTFILCVCHMVDKYITRGQIFAIGLKNRMNYLYIWAEKIFTTDYSNIEQSKGQLQKEKAREFLRGSDSGGEAVISLFVGISGDILGLLVYAGIVASLHPLIIPFLLIIAALIFAAGQAVRRLEYRIRDESTALNQKLYYLFYTPTDFAAGKDFRLFRIGDWFGELFSVFLSEKSRLTGKNEFWWFAVNALQGILSFARDGICYFLLIKMVLEGRITAGDFTMYFGAVAGFSVWLNDIAHQTGNLSRFSMECCDYREFIEMPDMYVNDGKQTITVEEGSPVEICFEHVYFRYPDAQKDTLCDLNFIIKPGEKLALVGLNGAGKTTCIKLLCGLYHPTSGRILINGKDMAVCSRDEYYRLFSVVFQEINFLPFSIAQNVSASETDFDRDEVQKCLEQAGLWDKVKDFPKGMDTMLNRTLNEDAEELSGGEWQKLLLARALYKKGPVIILDEPTAALDPIAENELYHKYGELTKGRTSLYISHRLASTRFCDRIFFLENGSVTEMGSHEELMARNGSYAYMYEIQSHYYKKKLERGEGYEKR</sequence>
<dbReference type="Gene3D" id="3.40.50.300">
    <property type="entry name" value="P-loop containing nucleotide triphosphate hydrolases"/>
    <property type="match status" value="1"/>
</dbReference>
<gene>
    <name evidence="10" type="primary">msbA_3</name>
    <name evidence="10" type="ORF">BEI61_01123</name>
</gene>
<keyword evidence="3" id="KW-0547">Nucleotide-binding</keyword>
<evidence type="ECO:0000256" key="3">
    <source>
        <dbReference type="ARBA" id="ARBA00022741"/>
    </source>
</evidence>
<feature type="domain" description="ABC transporter" evidence="8">
    <location>
        <begin position="358"/>
        <end position="597"/>
    </location>
</feature>